<dbReference type="OMA" id="AIFINCD"/>
<dbReference type="GeneID" id="111594888"/>
<keyword evidence="3" id="KW-1185">Reference proteome</keyword>
<organism evidence="3 4">
    <name type="scientific">Drosophila hydei</name>
    <name type="common">Fruit fly</name>
    <dbReference type="NCBI Taxonomy" id="7224"/>
    <lineage>
        <taxon>Eukaryota</taxon>
        <taxon>Metazoa</taxon>
        <taxon>Ecdysozoa</taxon>
        <taxon>Arthropoda</taxon>
        <taxon>Hexapoda</taxon>
        <taxon>Insecta</taxon>
        <taxon>Pterygota</taxon>
        <taxon>Neoptera</taxon>
        <taxon>Endopterygota</taxon>
        <taxon>Diptera</taxon>
        <taxon>Brachycera</taxon>
        <taxon>Muscomorpha</taxon>
        <taxon>Ephydroidea</taxon>
        <taxon>Drosophilidae</taxon>
        <taxon>Drosophila</taxon>
    </lineage>
</organism>
<dbReference type="InterPro" id="IPR041679">
    <property type="entry name" value="DNA2/NAM7-like_C"/>
</dbReference>
<dbReference type="InterPro" id="IPR047187">
    <property type="entry name" value="SF1_C_Upf1"/>
</dbReference>
<reference evidence="4" key="1">
    <citation type="submission" date="2025-08" db="UniProtKB">
        <authorList>
            <consortium name="RefSeq"/>
        </authorList>
    </citation>
    <scope>IDENTIFICATION</scope>
    <source>
        <strain evidence="4">15085-1641.00</strain>
        <tissue evidence="4">Whole body</tissue>
    </source>
</reference>
<proteinExistence type="predicted"/>
<feature type="domain" description="DNA2/NAM7 helicase-like C-terminal" evidence="2">
    <location>
        <begin position="95"/>
        <end position="300"/>
    </location>
</feature>
<gene>
    <name evidence="4" type="primary">LOC111594888</name>
</gene>
<dbReference type="Pfam" id="PF13087">
    <property type="entry name" value="AAA_12"/>
    <property type="match status" value="1"/>
</dbReference>
<sequence>MLRSMKESQVDVERNLQDYQIIVVTLVTSGVLASFRSSQPFRYVFIDEAAASSEPETLLGIVNFKDPSCHIILSGDHKQLGPVVVSKCAAKLGLGQSLMERLMLSKHYEVDAEGNYDCTRQTRLRYNYRSHPKIVDLLNKLYYNDMLIATAPPLSVNLAEHWTLLPNTQSPILFHIVFGKTCNEANSSSSYNFEEAQVLAWYVRTLLRRGIGNGIKPQAKDIGVISPYAAQCKVLKQLLRRQHHQDVEVCTVHGFQGREKHIIIGSLVCSNANTTFISNPKLLNVLLSRAKSLLILIGNRRTLAKAEDFRYILEQCELNGNLLHAQKQ</sequence>
<dbReference type="GO" id="GO:0043186">
    <property type="term" value="C:P granule"/>
    <property type="evidence" value="ECO:0007669"/>
    <property type="project" value="TreeGrafter"/>
</dbReference>
<evidence type="ECO:0000259" key="1">
    <source>
        <dbReference type="Pfam" id="PF13086"/>
    </source>
</evidence>
<name>A0A6J1LBJ7_DROHY</name>
<feature type="domain" description="DNA2/NAM7 helicase helicase" evidence="1">
    <location>
        <begin position="12"/>
        <end position="87"/>
    </location>
</feature>
<dbReference type="KEGG" id="dhe:111594888"/>
<dbReference type="Proteomes" id="UP000504633">
    <property type="component" value="Unplaced"/>
</dbReference>
<dbReference type="InterPro" id="IPR041677">
    <property type="entry name" value="DNA2/NAM7_AAA_11"/>
</dbReference>
<dbReference type="CDD" id="cd18808">
    <property type="entry name" value="SF1_C_Upf1"/>
    <property type="match status" value="1"/>
</dbReference>
<dbReference type="Gene3D" id="3.40.50.300">
    <property type="entry name" value="P-loop containing nucleotide triphosphate hydrolases"/>
    <property type="match status" value="2"/>
</dbReference>
<dbReference type="InterPro" id="IPR045055">
    <property type="entry name" value="DNA2/NAM7-like"/>
</dbReference>
<dbReference type="PANTHER" id="PTHR10887:SF419">
    <property type="entry name" value="RNA HELICASE MOV10L1"/>
    <property type="match status" value="1"/>
</dbReference>
<evidence type="ECO:0000259" key="2">
    <source>
        <dbReference type="Pfam" id="PF13087"/>
    </source>
</evidence>
<dbReference type="PANTHER" id="PTHR10887">
    <property type="entry name" value="DNA2/NAM7 HELICASE FAMILY"/>
    <property type="match status" value="1"/>
</dbReference>
<evidence type="ECO:0000313" key="4">
    <source>
        <dbReference type="RefSeq" id="XP_023164145.2"/>
    </source>
</evidence>
<evidence type="ECO:0000313" key="3">
    <source>
        <dbReference type="Proteomes" id="UP000504633"/>
    </source>
</evidence>
<dbReference type="AlphaFoldDB" id="A0A6J1LBJ7"/>
<dbReference type="InterPro" id="IPR027417">
    <property type="entry name" value="P-loop_NTPase"/>
</dbReference>
<dbReference type="OrthoDB" id="6513042at2759"/>
<protein>
    <submittedName>
        <fullName evidence="4">Helicase MOV-10-like</fullName>
    </submittedName>
</protein>
<dbReference type="SUPFAM" id="SSF52540">
    <property type="entry name" value="P-loop containing nucleoside triphosphate hydrolases"/>
    <property type="match status" value="1"/>
</dbReference>
<dbReference type="RefSeq" id="XP_023164145.2">
    <property type="nucleotide sequence ID" value="XM_023308377.2"/>
</dbReference>
<dbReference type="GO" id="GO:0035194">
    <property type="term" value="P:regulatory ncRNA-mediated post-transcriptional gene silencing"/>
    <property type="evidence" value="ECO:0007669"/>
    <property type="project" value="TreeGrafter"/>
</dbReference>
<accession>A0A6J1LBJ7</accession>
<dbReference type="Pfam" id="PF13086">
    <property type="entry name" value="AAA_11"/>
    <property type="match status" value="1"/>
</dbReference>
<dbReference type="GO" id="GO:0005829">
    <property type="term" value="C:cytosol"/>
    <property type="evidence" value="ECO:0007669"/>
    <property type="project" value="TreeGrafter"/>
</dbReference>
<dbReference type="GO" id="GO:0004386">
    <property type="term" value="F:helicase activity"/>
    <property type="evidence" value="ECO:0007669"/>
    <property type="project" value="InterPro"/>
</dbReference>